<dbReference type="AlphaFoldDB" id="X1GPX2"/>
<reference evidence="1" key="1">
    <citation type="journal article" date="2014" name="Front. Microbiol.">
        <title>High frequency of phylogenetically diverse reductive dehalogenase-homologous genes in deep subseafloor sedimentary metagenomes.</title>
        <authorList>
            <person name="Kawai M."/>
            <person name="Futagami T."/>
            <person name="Toyoda A."/>
            <person name="Takaki Y."/>
            <person name="Nishi S."/>
            <person name="Hori S."/>
            <person name="Arai W."/>
            <person name="Tsubouchi T."/>
            <person name="Morono Y."/>
            <person name="Uchiyama I."/>
            <person name="Ito T."/>
            <person name="Fujiyama A."/>
            <person name="Inagaki F."/>
            <person name="Takami H."/>
        </authorList>
    </citation>
    <scope>NUCLEOTIDE SEQUENCE</scope>
    <source>
        <strain evidence="1">Expedition CK06-06</strain>
    </source>
</reference>
<comment type="caution">
    <text evidence="1">The sequence shown here is derived from an EMBL/GenBank/DDBJ whole genome shotgun (WGS) entry which is preliminary data.</text>
</comment>
<gene>
    <name evidence="1" type="ORF">S03H2_17949</name>
</gene>
<dbReference type="EMBL" id="BARU01009287">
    <property type="protein sequence ID" value="GAH35033.1"/>
    <property type="molecule type" value="Genomic_DNA"/>
</dbReference>
<evidence type="ECO:0000313" key="1">
    <source>
        <dbReference type="EMBL" id="GAH35033.1"/>
    </source>
</evidence>
<accession>X1GPX2</accession>
<proteinExistence type="predicted"/>
<feature type="non-terminal residue" evidence="1">
    <location>
        <position position="111"/>
    </location>
</feature>
<protein>
    <submittedName>
        <fullName evidence="1">Uncharacterized protein</fullName>
    </submittedName>
</protein>
<organism evidence="1">
    <name type="scientific">marine sediment metagenome</name>
    <dbReference type="NCBI Taxonomy" id="412755"/>
    <lineage>
        <taxon>unclassified sequences</taxon>
        <taxon>metagenomes</taxon>
        <taxon>ecological metagenomes</taxon>
    </lineage>
</organism>
<sequence>MATHVFKIYSSRYFDFEDGPYDVDVAYMSEQMPQQPYAYVRDATVANEDMYVRAMGQYAGQYLFWGTHYMIHRTYLHFTMYPYNLAGASVVSACLKLKLYHVPVDGDFDLV</sequence>
<name>X1GPX2_9ZZZZ</name>